<dbReference type="SUPFAM" id="SSF88697">
    <property type="entry name" value="PUA domain-like"/>
    <property type="match status" value="1"/>
</dbReference>
<evidence type="ECO:0000259" key="2">
    <source>
        <dbReference type="Pfam" id="PF04266"/>
    </source>
</evidence>
<evidence type="ECO:0000256" key="1">
    <source>
        <dbReference type="SAM" id="MobiDB-lite"/>
    </source>
</evidence>
<dbReference type="Pfam" id="PF04266">
    <property type="entry name" value="ASCH"/>
    <property type="match status" value="1"/>
</dbReference>
<dbReference type="InterPro" id="IPR007374">
    <property type="entry name" value="ASCH_domain"/>
</dbReference>
<dbReference type="AlphaFoldDB" id="A0AAE0GVZ5"/>
<dbReference type="EMBL" id="LGRX02001959">
    <property type="protein sequence ID" value="KAK3285116.1"/>
    <property type="molecule type" value="Genomic_DNA"/>
</dbReference>
<dbReference type="Gene3D" id="2.30.130.30">
    <property type="entry name" value="Hypothetical protein"/>
    <property type="match status" value="1"/>
</dbReference>
<dbReference type="Proteomes" id="UP001190700">
    <property type="component" value="Unassembled WGS sequence"/>
</dbReference>
<comment type="caution">
    <text evidence="3">The sequence shown here is derived from an EMBL/GenBank/DDBJ whole genome shotgun (WGS) entry which is preliminary data.</text>
</comment>
<feature type="region of interest" description="Disordered" evidence="1">
    <location>
        <begin position="214"/>
        <end position="234"/>
    </location>
</feature>
<keyword evidence="4" id="KW-1185">Reference proteome</keyword>
<accession>A0AAE0GVZ5</accession>
<dbReference type="PANTHER" id="PTHR12963:SF0">
    <property type="entry name" value="EXPRESSED PROTEIN"/>
    <property type="match status" value="1"/>
</dbReference>
<evidence type="ECO:0000313" key="4">
    <source>
        <dbReference type="Proteomes" id="UP001190700"/>
    </source>
</evidence>
<name>A0AAE0GVZ5_9CHLO</name>
<dbReference type="InterPro" id="IPR015947">
    <property type="entry name" value="PUA-like_sf"/>
</dbReference>
<dbReference type="CDD" id="cd06554">
    <property type="entry name" value="ASCH_ASC-1_like"/>
    <property type="match status" value="1"/>
</dbReference>
<evidence type="ECO:0000313" key="3">
    <source>
        <dbReference type="EMBL" id="KAK3285116.1"/>
    </source>
</evidence>
<sequence length="286" mass="31441">MKAELDRSRACLTLHQPLASLMAYGLKRVEGRVWSSDYSGPLWIHAASKEPEPEDIAHFEEFYTEIYRLDTCSNVTPEFPKHYPTSALVGRVQVSTVVSAEDFAAFSDMPPSARAEGRANGSDFFFLCESAERLVMPFQMSGQHKLWMLEKKVASSAAKGLRKCEPMPIKFLHHMQARGPSTKSTVEDAIEEALIDEAICLSLSGEADITPALTSGAGSTPVVSGGGGNSTADLEKRKRSIQKKLRQVNDLLDKQRKGQTLDASQLTKLGTHDELLKELAELDTIT</sequence>
<reference evidence="3 4" key="1">
    <citation type="journal article" date="2015" name="Genome Biol. Evol.">
        <title>Comparative Genomics of a Bacterivorous Green Alga Reveals Evolutionary Causalities and Consequences of Phago-Mixotrophic Mode of Nutrition.</title>
        <authorList>
            <person name="Burns J.A."/>
            <person name="Paasch A."/>
            <person name="Narechania A."/>
            <person name="Kim E."/>
        </authorList>
    </citation>
    <scope>NUCLEOTIDE SEQUENCE [LARGE SCALE GENOMIC DNA]</scope>
    <source>
        <strain evidence="3 4">PLY_AMNH</strain>
    </source>
</reference>
<gene>
    <name evidence="3" type="ORF">CYMTET_7265</name>
</gene>
<dbReference type="PANTHER" id="PTHR12963">
    <property type="entry name" value="THYROID RECEPTOR INTERACTING PROTEIN RELATED"/>
    <property type="match status" value="1"/>
</dbReference>
<dbReference type="InterPro" id="IPR039128">
    <property type="entry name" value="TRIP4-like"/>
</dbReference>
<organism evidence="3 4">
    <name type="scientific">Cymbomonas tetramitiformis</name>
    <dbReference type="NCBI Taxonomy" id="36881"/>
    <lineage>
        <taxon>Eukaryota</taxon>
        <taxon>Viridiplantae</taxon>
        <taxon>Chlorophyta</taxon>
        <taxon>Pyramimonadophyceae</taxon>
        <taxon>Pyramimonadales</taxon>
        <taxon>Pyramimonadaceae</taxon>
        <taxon>Cymbomonas</taxon>
    </lineage>
</organism>
<feature type="domain" description="ASCH" evidence="2">
    <location>
        <begin position="12"/>
        <end position="103"/>
    </location>
</feature>
<protein>
    <recommendedName>
        <fullName evidence="2">ASCH domain-containing protein</fullName>
    </recommendedName>
</protein>
<proteinExistence type="predicted"/>